<dbReference type="Proteomes" id="UP001499895">
    <property type="component" value="Unassembled WGS sequence"/>
</dbReference>
<dbReference type="EMBL" id="BAAAHB010000120">
    <property type="protein sequence ID" value="GAA0491178.1"/>
    <property type="molecule type" value="Genomic_DNA"/>
</dbReference>
<name>A0ABN1B6I4_9ACTN</name>
<evidence type="ECO:0000313" key="2">
    <source>
        <dbReference type="Proteomes" id="UP001499895"/>
    </source>
</evidence>
<reference evidence="1 2" key="1">
    <citation type="journal article" date="2019" name="Int. J. Syst. Evol. Microbiol.">
        <title>The Global Catalogue of Microorganisms (GCM) 10K type strain sequencing project: providing services to taxonomists for standard genome sequencing and annotation.</title>
        <authorList>
            <consortium name="The Broad Institute Genomics Platform"/>
            <consortium name="The Broad Institute Genome Sequencing Center for Infectious Disease"/>
            <person name="Wu L."/>
            <person name="Ma J."/>
        </authorList>
    </citation>
    <scope>NUCLEOTIDE SEQUENCE [LARGE SCALE GENOMIC DNA]</scope>
    <source>
        <strain evidence="1 2">JCM 10649</strain>
    </source>
</reference>
<sequence length="88" mass="9287">MTSAKANSRAASVPVITVAKAHRAVSDTSGTSNSATIFRRIDFPRKRMASPTSTPVHGGGVFDDNNAARAYYCVAQVSKTSTAIELRS</sequence>
<protein>
    <submittedName>
        <fullName evidence="1">Uncharacterized protein</fullName>
    </submittedName>
</protein>
<comment type="caution">
    <text evidence="1">The sequence shown here is derived from an EMBL/GenBank/DDBJ whole genome shotgun (WGS) entry which is preliminary data.</text>
</comment>
<gene>
    <name evidence="1" type="ORF">GCM10009544_59950</name>
</gene>
<accession>A0ABN1B6I4</accession>
<keyword evidence="2" id="KW-1185">Reference proteome</keyword>
<evidence type="ECO:0000313" key="1">
    <source>
        <dbReference type="EMBL" id="GAA0491178.1"/>
    </source>
</evidence>
<organism evidence="1 2">
    <name type="scientific">Streptomyces stramineus</name>
    <dbReference type="NCBI Taxonomy" id="173861"/>
    <lineage>
        <taxon>Bacteria</taxon>
        <taxon>Bacillati</taxon>
        <taxon>Actinomycetota</taxon>
        <taxon>Actinomycetes</taxon>
        <taxon>Kitasatosporales</taxon>
        <taxon>Streptomycetaceae</taxon>
        <taxon>Streptomyces</taxon>
    </lineage>
</organism>
<proteinExistence type="predicted"/>